<dbReference type="EMBL" id="GBRH01240335">
    <property type="protein sequence ID" value="JAD57560.1"/>
    <property type="molecule type" value="Transcribed_RNA"/>
</dbReference>
<protein>
    <submittedName>
        <fullName evidence="1">Uncharacterized protein</fullName>
    </submittedName>
</protein>
<organism evidence="1">
    <name type="scientific">Arundo donax</name>
    <name type="common">Giant reed</name>
    <name type="synonym">Donax arundinaceus</name>
    <dbReference type="NCBI Taxonomy" id="35708"/>
    <lineage>
        <taxon>Eukaryota</taxon>
        <taxon>Viridiplantae</taxon>
        <taxon>Streptophyta</taxon>
        <taxon>Embryophyta</taxon>
        <taxon>Tracheophyta</taxon>
        <taxon>Spermatophyta</taxon>
        <taxon>Magnoliopsida</taxon>
        <taxon>Liliopsida</taxon>
        <taxon>Poales</taxon>
        <taxon>Poaceae</taxon>
        <taxon>PACMAD clade</taxon>
        <taxon>Arundinoideae</taxon>
        <taxon>Arundineae</taxon>
        <taxon>Arundo</taxon>
    </lineage>
</organism>
<dbReference type="AlphaFoldDB" id="A0A0A9B8K2"/>
<reference evidence="1" key="2">
    <citation type="journal article" date="2015" name="Data Brief">
        <title>Shoot transcriptome of the giant reed, Arundo donax.</title>
        <authorList>
            <person name="Barrero R.A."/>
            <person name="Guerrero F.D."/>
            <person name="Moolhuijzen P."/>
            <person name="Goolsby J.A."/>
            <person name="Tidwell J."/>
            <person name="Bellgard S.E."/>
            <person name="Bellgard M.I."/>
        </authorList>
    </citation>
    <scope>NUCLEOTIDE SEQUENCE</scope>
    <source>
        <tissue evidence="1">Shoot tissue taken approximately 20 cm above the soil surface</tissue>
    </source>
</reference>
<reference evidence="1" key="1">
    <citation type="submission" date="2014-09" db="EMBL/GenBank/DDBJ databases">
        <authorList>
            <person name="Magalhaes I.L.F."/>
            <person name="Oliveira U."/>
            <person name="Santos F.R."/>
            <person name="Vidigal T.H.D.A."/>
            <person name="Brescovit A.D."/>
            <person name="Santos A.J."/>
        </authorList>
    </citation>
    <scope>NUCLEOTIDE SEQUENCE</scope>
    <source>
        <tissue evidence="1">Shoot tissue taken approximately 20 cm above the soil surface</tissue>
    </source>
</reference>
<proteinExistence type="predicted"/>
<sequence>MLGSHLQQSPFTIPSSA</sequence>
<accession>A0A0A9B8K2</accession>
<evidence type="ECO:0000313" key="1">
    <source>
        <dbReference type="EMBL" id="JAD57560.1"/>
    </source>
</evidence>
<name>A0A0A9B8K2_ARUDO</name>